<reference evidence="9" key="1">
    <citation type="submission" date="2017-09" db="EMBL/GenBank/DDBJ databases">
        <title>Depth-based differentiation of microbial function through sediment-hosted aquifers and enrichment of novel symbionts in the deep terrestrial subsurface.</title>
        <authorList>
            <person name="Probst A.J."/>
            <person name="Ladd B."/>
            <person name="Jarett J.K."/>
            <person name="Geller-Mcgrath D.E."/>
            <person name="Sieber C.M.K."/>
            <person name="Emerson J.B."/>
            <person name="Anantharaman K."/>
            <person name="Thomas B.C."/>
            <person name="Malmstrom R."/>
            <person name="Stieglmeier M."/>
            <person name="Klingl A."/>
            <person name="Woyke T."/>
            <person name="Ryan C.M."/>
            <person name="Banfield J.F."/>
        </authorList>
    </citation>
    <scope>NUCLEOTIDE SEQUENCE [LARGE SCALE GENOMIC DNA]</scope>
</reference>
<keyword evidence="6" id="KW-0472">Membrane</keyword>
<dbReference type="PANTHER" id="PTHR30480:SF13">
    <property type="entry name" value="BETA-HEXOSAMINIDASE"/>
    <property type="match status" value="1"/>
</dbReference>
<feature type="transmembrane region" description="Helical" evidence="6">
    <location>
        <begin position="53"/>
        <end position="72"/>
    </location>
</feature>
<dbReference type="SUPFAM" id="SSF51445">
    <property type="entry name" value="(Trans)glycosidases"/>
    <property type="match status" value="1"/>
</dbReference>
<evidence type="ECO:0000313" key="8">
    <source>
        <dbReference type="EMBL" id="PIU14423.1"/>
    </source>
</evidence>
<dbReference type="InterPro" id="IPR017853">
    <property type="entry name" value="GH"/>
</dbReference>
<evidence type="ECO:0000256" key="5">
    <source>
        <dbReference type="ARBA" id="ARBA00023295"/>
    </source>
</evidence>
<dbReference type="EC" id="3.2.1.52" evidence="3"/>
<keyword evidence="4 8" id="KW-0378">Hydrolase</keyword>
<name>A0A2M6XTW3_9BACT</name>
<organism evidence="8 9">
    <name type="scientific">bacterium (Candidatus Gribaldobacteria) CG08_land_8_20_14_0_20_39_15</name>
    <dbReference type="NCBI Taxonomy" id="2014273"/>
    <lineage>
        <taxon>Bacteria</taxon>
        <taxon>Candidatus Gribaldobacteria</taxon>
    </lineage>
</organism>
<evidence type="ECO:0000259" key="7">
    <source>
        <dbReference type="Pfam" id="PF00933"/>
    </source>
</evidence>
<keyword evidence="6" id="KW-0812">Transmembrane</keyword>
<comment type="catalytic activity">
    <reaction evidence="1">
        <text>Hydrolysis of terminal non-reducing N-acetyl-D-hexosamine residues in N-acetyl-beta-D-hexosaminides.</text>
        <dbReference type="EC" id="3.2.1.52"/>
    </reaction>
</comment>
<accession>A0A2M6XTW3</accession>
<evidence type="ECO:0000256" key="2">
    <source>
        <dbReference type="ARBA" id="ARBA00005336"/>
    </source>
</evidence>
<evidence type="ECO:0000256" key="1">
    <source>
        <dbReference type="ARBA" id="ARBA00001231"/>
    </source>
</evidence>
<keyword evidence="5" id="KW-0326">Glycosidase</keyword>
<gene>
    <name evidence="8" type="ORF">COT20_02735</name>
</gene>
<dbReference type="GO" id="GO:0009254">
    <property type="term" value="P:peptidoglycan turnover"/>
    <property type="evidence" value="ECO:0007669"/>
    <property type="project" value="TreeGrafter"/>
</dbReference>
<dbReference type="AlphaFoldDB" id="A0A2M6XTW3"/>
<evidence type="ECO:0000256" key="6">
    <source>
        <dbReference type="SAM" id="Phobius"/>
    </source>
</evidence>
<dbReference type="GO" id="GO:0004563">
    <property type="term" value="F:beta-N-acetylhexosaminidase activity"/>
    <property type="evidence" value="ECO:0007669"/>
    <property type="project" value="UniProtKB-EC"/>
</dbReference>
<dbReference type="EMBL" id="PEXQ01000067">
    <property type="protein sequence ID" value="PIU14423.1"/>
    <property type="molecule type" value="Genomic_DNA"/>
</dbReference>
<protein>
    <recommendedName>
        <fullName evidence="3">beta-N-acetylhexosaminidase</fullName>
        <ecNumber evidence="3">3.2.1.52</ecNumber>
    </recommendedName>
</protein>
<dbReference type="Pfam" id="PF00933">
    <property type="entry name" value="Glyco_hydro_3"/>
    <property type="match status" value="1"/>
</dbReference>
<dbReference type="InterPro" id="IPR001764">
    <property type="entry name" value="Glyco_hydro_3_N"/>
</dbReference>
<dbReference type="InterPro" id="IPR036962">
    <property type="entry name" value="Glyco_hydro_3_N_sf"/>
</dbReference>
<feature type="domain" description="Glycoside hydrolase family 3 N-terminal" evidence="7">
    <location>
        <begin position="109"/>
        <end position="443"/>
    </location>
</feature>
<dbReference type="Proteomes" id="UP000229784">
    <property type="component" value="Unassembled WGS sequence"/>
</dbReference>
<dbReference type="PANTHER" id="PTHR30480">
    <property type="entry name" value="BETA-HEXOSAMINIDASE-RELATED"/>
    <property type="match status" value="1"/>
</dbReference>
<comment type="caution">
    <text evidence="8">The sequence shown here is derived from an EMBL/GenBank/DDBJ whole genome shotgun (WGS) entry which is preliminary data.</text>
</comment>
<comment type="similarity">
    <text evidence="2">Belongs to the glycosyl hydrolase 3 family.</text>
</comment>
<evidence type="ECO:0000313" key="9">
    <source>
        <dbReference type="Proteomes" id="UP000229784"/>
    </source>
</evidence>
<sequence length="452" mass="49439">MQGSDPSKTACKIKRGLTPANLTPAVKKALPKPVSPNKIKNTMNFKLFLKKNFRNVLTVSAFVVVAAAGYFLSPVLNNKEKPPQTNQLPLAVVGDSQVPDENSSADVQLKEKIGQMLIVGFRGVDFSEQSFIGKALADLKPGGIVLFDFDVPSQAFPRNIVNAAQTKKLIVDLQSHSDIPLFVAVDVEGGMVNRLKPEYGFMAIPSAQQMGKQSIQQTEEIARNLGQELFDLGFNFDFAPVVDVNVNPQNPIIAKLGRSFSSQPQKVIEQAAAFIKGLEQYKIITSIKHFPGHGSSQADSHNGVTDITESYKSPELWPFQELFKSGLAKTVMVGHLVNKNIDPEFPATFSNIFIGQILKQNLGFQGLVVCDDLQMAAISQNYTLEQSAVKMVSAGCDLLIISNNVQTYDETAPYRGRDAILEAIRNKAISEDSINNSFVKIQALKKEVGIIK</sequence>
<evidence type="ECO:0000256" key="3">
    <source>
        <dbReference type="ARBA" id="ARBA00012663"/>
    </source>
</evidence>
<dbReference type="InterPro" id="IPR050226">
    <property type="entry name" value="NagZ_Beta-hexosaminidase"/>
</dbReference>
<keyword evidence="6" id="KW-1133">Transmembrane helix</keyword>
<evidence type="ECO:0000256" key="4">
    <source>
        <dbReference type="ARBA" id="ARBA00022801"/>
    </source>
</evidence>
<proteinExistence type="inferred from homology"/>
<dbReference type="Gene3D" id="3.20.20.300">
    <property type="entry name" value="Glycoside hydrolase, family 3, N-terminal domain"/>
    <property type="match status" value="1"/>
</dbReference>
<dbReference type="GO" id="GO:0005975">
    <property type="term" value="P:carbohydrate metabolic process"/>
    <property type="evidence" value="ECO:0007669"/>
    <property type="project" value="InterPro"/>
</dbReference>